<evidence type="ECO:0000256" key="6">
    <source>
        <dbReference type="PIRSR" id="PIRSR002419-1"/>
    </source>
</evidence>
<feature type="disulfide bond" evidence="6">
    <location>
        <begin position="169"/>
        <end position="186"/>
    </location>
</feature>
<feature type="transmembrane region" description="Helical" evidence="7">
    <location>
        <begin position="105"/>
        <end position="129"/>
    </location>
</feature>
<dbReference type="PANTHER" id="PTHR19282:SF39">
    <property type="entry name" value="LEUKOCYTE SURFACE ANTIGEN CD53"/>
    <property type="match status" value="1"/>
</dbReference>
<comment type="similarity">
    <text evidence="2 7">Belongs to the tetraspanin (TM4SF) family.</text>
</comment>
<dbReference type="PRINTS" id="PR00259">
    <property type="entry name" value="TMFOUR"/>
</dbReference>
<proteinExistence type="inferred from homology"/>
<evidence type="ECO:0000256" key="7">
    <source>
        <dbReference type="RuleBase" id="RU361218"/>
    </source>
</evidence>
<dbReference type="Pfam" id="PF00335">
    <property type="entry name" value="Tetraspanin"/>
    <property type="match status" value="1"/>
</dbReference>
<evidence type="ECO:0000313" key="9">
    <source>
        <dbReference type="Proteomes" id="UP001152803"/>
    </source>
</evidence>
<dbReference type="InterPro" id="IPR008952">
    <property type="entry name" value="Tetraspanin_EC2_sf"/>
</dbReference>
<feature type="transmembrane region" description="Helical" evidence="7">
    <location>
        <begin position="214"/>
        <end position="240"/>
    </location>
</feature>
<dbReference type="AlphaFoldDB" id="A0A9Q1HUU9"/>
<keyword evidence="4 7" id="KW-1133">Transmembrane helix</keyword>
<evidence type="ECO:0000256" key="4">
    <source>
        <dbReference type="ARBA" id="ARBA00022989"/>
    </source>
</evidence>
<keyword evidence="6" id="KW-1015">Disulfide bond</keyword>
<feature type="transmembrane region" description="Helical" evidence="7">
    <location>
        <begin position="31"/>
        <end position="59"/>
    </location>
</feature>
<dbReference type="PANTHER" id="PTHR19282">
    <property type="entry name" value="TETRASPANIN"/>
    <property type="match status" value="1"/>
</dbReference>
<dbReference type="Gene3D" id="1.10.1450.10">
    <property type="entry name" value="Tetraspanin"/>
    <property type="match status" value="1"/>
</dbReference>
<keyword evidence="5 7" id="KW-0472">Membrane</keyword>
<keyword evidence="9" id="KW-1185">Reference proteome</keyword>
<reference evidence="8" key="1">
    <citation type="journal article" date="2023" name="Science">
        <title>Genome structures resolve the early diversification of teleost fishes.</title>
        <authorList>
            <person name="Parey E."/>
            <person name="Louis A."/>
            <person name="Montfort J."/>
            <person name="Bouchez O."/>
            <person name="Roques C."/>
            <person name="Iampietro C."/>
            <person name="Lluch J."/>
            <person name="Castinel A."/>
            <person name="Donnadieu C."/>
            <person name="Desvignes T."/>
            <person name="Floi Bucao C."/>
            <person name="Jouanno E."/>
            <person name="Wen M."/>
            <person name="Mejri S."/>
            <person name="Dirks R."/>
            <person name="Jansen H."/>
            <person name="Henkel C."/>
            <person name="Chen W.J."/>
            <person name="Zahm M."/>
            <person name="Cabau C."/>
            <person name="Klopp C."/>
            <person name="Thompson A.W."/>
            <person name="Robinson-Rechavi M."/>
            <person name="Braasch I."/>
            <person name="Lecointre G."/>
            <person name="Bobe J."/>
            <person name="Postlethwait J.H."/>
            <person name="Berthelot C."/>
            <person name="Roest Crollius H."/>
            <person name="Guiguen Y."/>
        </authorList>
    </citation>
    <scope>NUCLEOTIDE SEQUENCE</scope>
    <source>
        <strain evidence="8">Concon-B</strain>
    </source>
</reference>
<accession>A0A9Q1HUU9</accession>
<dbReference type="EMBL" id="JAFJMO010000010">
    <property type="protein sequence ID" value="KAJ8265982.1"/>
    <property type="molecule type" value="Genomic_DNA"/>
</dbReference>
<feature type="disulfide bond" evidence="6">
    <location>
        <begin position="168"/>
        <end position="202"/>
    </location>
</feature>
<evidence type="ECO:0000256" key="5">
    <source>
        <dbReference type="ARBA" id="ARBA00023136"/>
    </source>
</evidence>
<name>A0A9Q1HUU9_CONCO</name>
<dbReference type="Proteomes" id="UP001152803">
    <property type="component" value="Unassembled WGS sequence"/>
</dbReference>
<gene>
    <name evidence="8" type="ORF">COCON_G00150810</name>
</gene>
<dbReference type="InterPro" id="IPR000301">
    <property type="entry name" value="Tetraspanin_animals"/>
</dbReference>
<protein>
    <recommendedName>
        <fullName evidence="7">Tetraspanin</fullName>
    </recommendedName>
</protein>
<evidence type="ECO:0000256" key="3">
    <source>
        <dbReference type="ARBA" id="ARBA00022692"/>
    </source>
</evidence>
<evidence type="ECO:0000256" key="1">
    <source>
        <dbReference type="ARBA" id="ARBA00004141"/>
    </source>
</evidence>
<comment type="caution">
    <text evidence="8">The sequence shown here is derived from an EMBL/GenBank/DDBJ whole genome shotgun (WGS) entry which is preliminary data.</text>
</comment>
<dbReference type="OrthoDB" id="432835at2759"/>
<dbReference type="InterPro" id="IPR018499">
    <property type="entry name" value="Tetraspanin/Peripherin"/>
</dbReference>
<evidence type="ECO:0000256" key="2">
    <source>
        <dbReference type="ARBA" id="ARBA00006840"/>
    </source>
</evidence>
<organism evidence="8 9">
    <name type="scientific">Conger conger</name>
    <name type="common">Conger eel</name>
    <name type="synonym">Muraena conger</name>
    <dbReference type="NCBI Taxonomy" id="82655"/>
    <lineage>
        <taxon>Eukaryota</taxon>
        <taxon>Metazoa</taxon>
        <taxon>Chordata</taxon>
        <taxon>Craniata</taxon>
        <taxon>Vertebrata</taxon>
        <taxon>Euteleostomi</taxon>
        <taxon>Actinopterygii</taxon>
        <taxon>Neopterygii</taxon>
        <taxon>Teleostei</taxon>
        <taxon>Anguilliformes</taxon>
        <taxon>Congridae</taxon>
        <taxon>Conger</taxon>
    </lineage>
</organism>
<dbReference type="GO" id="GO:0005886">
    <property type="term" value="C:plasma membrane"/>
    <property type="evidence" value="ECO:0007669"/>
    <property type="project" value="TreeGrafter"/>
</dbReference>
<sequence length="250" mass="28398">MDNRLSFSENIAMLIRGKRHRKKMSQSCLNCLKYTMCVVNLICWLCGTSILGFGIYLMMNSSLSSLVPSLASLNIAKSLVITGTIITCISFLGFLGALKENRCLLISYFILLFILMLAELSVACVLLIYEQQIDKFFAQELMGSLEELKTKNQTNRDDWDTIQNMFQCCGVHNMSDWKDNVPASCCKTNPCEPRPQYWSEGCYEKFKYWFEEHFLIAGAGMIGLCIIEVLGMCFSMTLFCHISRSGLGYK</sequence>
<dbReference type="PIRSF" id="PIRSF002419">
    <property type="entry name" value="Tetraspanin"/>
    <property type="match status" value="1"/>
</dbReference>
<dbReference type="SUPFAM" id="SSF48652">
    <property type="entry name" value="Tetraspanin"/>
    <property type="match status" value="1"/>
</dbReference>
<evidence type="ECO:0000313" key="8">
    <source>
        <dbReference type="EMBL" id="KAJ8265982.1"/>
    </source>
</evidence>
<feature type="transmembrane region" description="Helical" evidence="7">
    <location>
        <begin position="79"/>
        <end position="98"/>
    </location>
</feature>
<keyword evidence="3 7" id="KW-0812">Transmembrane</keyword>
<comment type="subcellular location">
    <subcellularLocation>
        <location evidence="1 7">Membrane</location>
        <topology evidence="1 7">Multi-pass membrane protein</topology>
    </subcellularLocation>
</comment>